<dbReference type="InterPro" id="IPR036390">
    <property type="entry name" value="WH_DNA-bd_sf"/>
</dbReference>
<evidence type="ECO:0000313" key="6">
    <source>
        <dbReference type="EMBL" id="PME55385.1"/>
    </source>
</evidence>
<evidence type="ECO:0000313" key="7">
    <source>
        <dbReference type="Proteomes" id="UP000235778"/>
    </source>
</evidence>
<gene>
    <name evidence="6" type="ORF">BCV30_20570</name>
</gene>
<dbReference type="FunFam" id="1.10.10.10:FF:000001">
    <property type="entry name" value="LysR family transcriptional regulator"/>
    <property type="match status" value="1"/>
</dbReference>
<dbReference type="Pfam" id="PF03466">
    <property type="entry name" value="LysR_substrate"/>
    <property type="match status" value="1"/>
</dbReference>
<proteinExistence type="inferred from homology"/>
<dbReference type="SUPFAM" id="SSF53850">
    <property type="entry name" value="Periplasmic binding protein-like II"/>
    <property type="match status" value="1"/>
</dbReference>
<feature type="domain" description="HTH lysR-type" evidence="5">
    <location>
        <begin position="1"/>
        <end position="59"/>
    </location>
</feature>
<keyword evidence="3" id="KW-0238">DNA-binding</keyword>
<sequence length="315" mass="36081">MDKIRSLRFFIATLDRGSFAAAAKQYGTDPSTVSKALQRLEAELGVQLFQRSTRQLNLTSAGRQYARTARRVLDELNTCEEELQHLNNSASGTLKLNLPVSYGRRYIQPLLKEFRRQYPNIDLEIQYDDSYVDMIERGIDVSIRSGSVEDRQLIVRQLSPIEYLICASKEYIDQHGAPSGPQEFHQHTWIRFRFAQTGKLLRLRLTPDEQNQIVEVGKNIVVNDGESMAELCAQGLGLTQIPHFIARDWLNSGELVPLFPSVRPSGEGVYILYPRRELMPLRVKLFVDFVVESIQSQGESPRRTWVSDLNINQLR</sequence>
<dbReference type="Proteomes" id="UP000235778">
    <property type="component" value="Unassembled WGS sequence"/>
</dbReference>
<dbReference type="PROSITE" id="PS50931">
    <property type="entry name" value="HTH_LYSR"/>
    <property type="match status" value="1"/>
</dbReference>
<keyword evidence="4" id="KW-0804">Transcription</keyword>
<dbReference type="PANTHER" id="PTHR30537:SF5">
    <property type="entry name" value="HTH-TYPE TRANSCRIPTIONAL ACTIVATOR TTDR-RELATED"/>
    <property type="match status" value="1"/>
</dbReference>
<keyword evidence="2" id="KW-0805">Transcription regulation</keyword>
<dbReference type="GO" id="GO:0003700">
    <property type="term" value="F:DNA-binding transcription factor activity"/>
    <property type="evidence" value="ECO:0007669"/>
    <property type="project" value="InterPro"/>
</dbReference>
<name>A0A2N7BHT4_9VIBR</name>
<dbReference type="InterPro" id="IPR000847">
    <property type="entry name" value="LysR_HTH_N"/>
</dbReference>
<evidence type="ECO:0000256" key="1">
    <source>
        <dbReference type="ARBA" id="ARBA00009437"/>
    </source>
</evidence>
<dbReference type="AlphaFoldDB" id="A0A2N7BHT4"/>
<evidence type="ECO:0000259" key="5">
    <source>
        <dbReference type="PROSITE" id="PS50931"/>
    </source>
</evidence>
<dbReference type="InterPro" id="IPR058163">
    <property type="entry name" value="LysR-type_TF_proteobact-type"/>
</dbReference>
<evidence type="ECO:0000256" key="3">
    <source>
        <dbReference type="ARBA" id="ARBA00023125"/>
    </source>
</evidence>
<dbReference type="Pfam" id="PF00126">
    <property type="entry name" value="HTH_1"/>
    <property type="match status" value="1"/>
</dbReference>
<dbReference type="EMBL" id="MCSI01000195">
    <property type="protein sequence ID" value="PME55385.1"/>
    <property type="molecule type" value="Genomic_DNA"/>
</dbReference>
<dbReference type="PANTHER" id="PTHR30537">
    <property type="entry name" value="HTH-TYPE TRANSCRIPTIONAL REGULATOR"/>
    <property type="match status" value="1"/>
</dbReference>
<dbReference type="Gene3D" id="1.10.10.10">
    <property type="entry name" value="Winged helix-like DNA-binding domain superfamily/Winged helix DNA-binding domain"/>
    <property type="match status" value="1"/>
</dbReference>
<dbReference type="InterPro" id="IPR005119">
    <property type="entry name" value="LysR_subst-bd"/>
</dbReference>
<comment type="caution">
    <text evidence="6">The sequence shown here is derived from an EMBL/GenBank/DDBJ whole genome shotgun (WGS) entry which is preliminary data.</text>
</comment>
<dbReference type="Gene3D" id="3.40.190.290">
    <property type="match status" value="1"/>
</dbReference>
<comment type="similarity">
    <text evidence="1">Belongs to the LysR transcriptional regulatory family.</text>
</comment>
<dbReference type="GO" id="GO:0003677">
    <property type="term" value="F:DNA binding"/>
    <property type="evidence" value="ECO:0007669"/>
    <property type="project" value="UniProtKB-KW"/>
</dbReference>
<evidence type="ECO:0000256" key="2">
    <source>
        <dbReference type="ARBA" id="ARBA00023015"/>
    </source>
</evidence>
<organism evidence="6 7">
    <name type="scientific">Vibrio lentus</name>
    <dbReference type="NCBI Taxonomy" id="136468"/>
    <lineage>
        <taxon>Bacteria</taxon>
        <taxon>Pseudomonadati</taxon>
        <taxon>Pseudomonadota</taxon>
        <taxon>Gammaproteobacteria</taxon>
        <taxon>Vibrionales</taxon>
        <taxon>Vibrionaceae</taxon>
        <taxon>Vibrio</taxon>
    </lineage>
</organism>
<reference evidence="7" key="1">
    <citation type="submission" date="2016-07" db="EMBL/GenBank/DDBJ databases">
        <title>Nontailed viruses are major unrecognized killers of bacteria in the ocean.</title>
        <authorList>
            <person name="Kauffman K."/>
            <person name="Hussain F."/>
            <person name="Yang J."/>
            <person name="Arevalo P."/>
            <person name="Brown J."/>
            <person name="Cutler M."/>
            <person name="Kelly L."/>
            <person name="Polz M.F."/>
        </authorList>
    </citation>
    <scope>NUCLEOTIDE SEQUENCE [LARGE SCALE GENOMIC DNA]</scope>
    <source>
        <strain evidence="7">10N.286.55.C1</strain>
    </source>
</reference>
<dbReference type="CDD" id="cd08422">
    <property type="entry name" value="PBP2_CrgA_like"/>
    <property type="match status" value="1"/>
</dbReference>
<accession>A0A2N7BHT4</accession>
<protein>
    <submittedName>
        <fullName evidence="6">Transcriptional regulator</fullName>
    </submittedName>
</protein>
<dbReference type="SUPFAM" id="SSF46785">
    <property type="entry name" value="Winged helix' DNA-binding domain"/>
    <property type="match status" value="1"/>
</dbReference>
<dbReference type="InterPro" id="IPR036388">
    <property type="entry name" value="WH-like_DNA-bd_sf"/>
</dbReference>
<evidence type="ECO:0000256" key="4">
    <source>
        <dbReference type="ARBA" id="ARBA00023163"/>
    </source>
</evidence>
<dbReference type="RefSeq" id="WP_102269633.1">
    <property type="nucleotide sequence ID" value="NZ_MCSH01000186.1"/>
</dbReference>